<dbReference type="PROSITE" id="PS51450">
    <property type="entry name" value="LRR"/>
    <property type="match status" value="6"/>
</dbReference>
<keyword evidence="1" id="KW-0433">Leucine-rich repeat</keyword>
<dbReference type="InterPro" id="IPR003591">
    <property type="entry name" value="Leu-rich_rpt_typical-subtyp"/>
</dbReference>
<keyword evidence="5" id="KW-1185">Reference proteome</keyword>
<dbReference type="InterPro" id="IPR001611">
    <property type="entry name" value="Leu-rich_rpt"/>
</dbReference>
<name>A0A423SEH9_PENVA</name>
<dbReference type="PRINTS" id="PR00019">
    <property type="entry name" value="LEURICHRPT"/>
</dbReference>
<dbReference type="PANTHER" id="PTHR45617">
    <property type="entry name" value="LEUCINE RICH REPEAT FAMILY PROTEIN"/>
    <property type="match status" value="1"/>
</dbReference>
<comment type="caution">
    <text evidence="4">The sequence shown here is derived from an EMBL/GenBank/DDBJ whole genome shotgun (WGS) entry which is preliminary data.</text>
</comment>
<dbReference type="Pfam" id="PF00560">
    <property type="entry name" value="LRR_1"/>
    <property type="match status" value="1"/>
</dbReference>
<keyword evidence="2" id="KW-0677">Repeat</keyword>
<evidence type="ECO:0000256" key="2">
    <source>
        <dbReference type="ARBA" id="ARBA00022737"/>
    </source>
</evidence>
<gene>
    <name evidence="4" type="ORF">C7M84_019514</name>
</gene>
<dbReference type="InterPro" id="IPR032675">
    <property type="entry name" value="LRR_dom_sf"/>
</dbReference>
<dbReference type="SMART" id="SM00365">
    <property type="entry name" value="LRR_SD22"/>
    <property type="match status" value="7"/>
</dbReference>
<organism evidence="4 5">
    <name type="scientific">Penaeus vannamei</name>
    <name type="common">Whiteleg shrimp</name>
    <name type="synonym">Litopenaeus vannamei</name>
    <dbReference type="NCBI Taxonomy" id="6689"/>
    <lineage>
        <taxon>Eukaryota</taxon>
        <taxon>Metazoa</taxon>
        <taxon>Ecdysozoa</taxon>
        <taxon>Arthropoda</taxon>
        <taxon>Crustacea</taxon>
        <taxon>Multicrustacea</taxon>
        <taxon>Malacostraca</taxon>
        <taxon>Eumalacostraca</taxon>
        <taxon>Eucarida</taxon>
        <taxon>Decapoda</taxon>
        <taxon>Dendrobranchiata</taxon>
        <taxon>Penaeoidea</taxon>
        <taxon>Penaeidae</taxon>
        <taxon>Penaeus</taxon>
    </lineage>
</organism>
<dbReference type="Proteomes" id="UP000283509">
    <property type="component" value="Unassembled WGS sequence"/>
</dbReference>
<dbReference type="FunFam" id="3.80.10.10:FF:001164">
    <property type="entry name" value="GH01279p"/>
    <property type="match status" value="1"/>
</dbReference>
<dbReference type="OrthoDB" id="10027416at2759"/>
<dbReference type="SMART" id="SM00369">
    <property type="entry name" value="LRR_TYP"/>
    <property type="match status" value="21"/>
</dbReference>
<dbReference type="EMBL" id="QCYY01003583">
    <property type="protein sequence ID" value="ROT62627.1"/>
    <property type="molecule type" value="Genomic_DNA"/>
</dbReference>
<feature type="signal peptide" evidence="3">
    <location>
        <begin position="1"/>
        <end position="23"/>
    </location>
</feature>
<protein>
    <submittedName>
        <fullName evidence="4">Putative chaoptin</fullName>
    </submittedName>
</protein>
<evidence type="ECO:0000256" key="1">
    <source>
        <dbReference type="ARBA" id="ARBA00022614"/>
    </source>
</evidence>
<dbReference type="STRING" id="6689.A0A423SEH9"/>
<reference evidence="4 5" key="2">
    <citation type="submission" date="2019-01" db="EMBL/GenBank/DDBJ databases">
        <title>The decoding of complex shrimp genome reveals the adaptation for benthos swimmer, frequently molting mechanism and breeding impact on genome.</title>
        <authorList>
            <person name="Sun Y."/>
            <person name="Gao Y."/>
            <person name="Yu Y."/>
        </authorList>
    </citation>
    <scope>NUCLEOTIDE SEQUENCE [LARGE SCALE GENOMIC DNA]</scope>
    <source>
        <tissue evidence="4">Muscle</tissue>
    </source>
</reference>
<sequence>MDWLYFTTLLAAWTAGGSSLTRAQEVSRTACPSWEDNPWCPCYHFDDGVFLECPMVSLNKVSRVLGLVQRAVKSLSIYDLDANVTKLPPGLFTSSAGVSSLQISHSGLQTISDGSFQGLENTLESLTIMHSQLTAVPQAALQTLTRLRALDLEANNITELQSFSFFKLKLVSLNLKGNGIKLISEYAFDGLHETLEELNLMNNKLKQLPIPALRRLSKLRTLKATWNRISDVINDGYSRLPALEVLDLSSNHFTQLTSSTLGTMPVLLSLSMYMNEISLLSGDAFVQNTRLQTLYLSHNDITNVEPETFTYTIYIRVIDLGDNHLHSISNGMFRNLPEIQEIFLNNNNILKIKNDTFTNSTKITVLYLQNNEIHSIESGAFANLELLFDLQLSSNNLVQIPVGLFSTTRSLSSLSLDNNRLTSLNKGTFAHLAELRELRLQNNRLTRIERLTMLERLNMDDNEIMDIEPQTFQKLPNLTTLDLSNNQIFVIRRYMFEGSIPLRTLNLKGSMINEIDPDAFADLRFLEELNLKKNMLVSLHKLYFRTPSIRNLNLADNHFDTVAEDSLYDLPNLDTLDLSGCRLENLPAHLLAEASELRTLNLARNNLPPGVFANLSITRLNLADNIFSQIPNAMFLDGMASLRTLNMSGNPMKRVTGILVAGGPPLAALEELEASRTNLTVLTSHDLLLTPSLRSLNLGQASIAKISPGCFRNLTQLTHLNLGFNHLEILPRERLRGLKSLSHLNLTGNSLKKLDQLPSDSHMLKASILWVLSF</sequence>
<keyword evidence="3" id="KW-0732">Signal</keyword>
<dbReference type="Gene3D" id="3.80.10.10">
    <property type="entry name" value="Ribonuclease Inhibitor"/>
    <property type="match status" value="6"/>
</dbReference>
<dbReference type="SUPFAM" id="SSF52058">
    <property type="entry name" value="L domain-like"/>
    <property type="match status" value="3"/>
</dbReference>
<evidence type="ECO:0000313" key="5">
    <source>
        <dbReference type="Proteomes" id="UP000283509"/>
    </source>
</evidence>
<feature type="chain" id="PRO_5019233457" evidence="3">
    <location>
        <begin position="24"/>
        <end position="774"/>
    </location>
</feature>
<dbReference type="PANTHER" id="PTHR45617:SF170">
    <property type="entry name" value="MIP14966P"/>
    <property type="match status" value="1"/>
</dbReference>
<evidence type="ECO:0000256" key="3">
    <source>
        <dbReference type="SAM" id="SignalP"/>
    </source>
</evidence>
<accession>A0A423SEH9</accession>
<evidence type="ECO:0000313" key="4">
    <source>
        <dbReference type="EMBL" id="ROT62627.1"/>
    </source>
</evidence>
<dbReference type="Pfam" id="PF13855">
    <property type="entry name" value="LRR_8"/>
    <property type="match status" value="6"/>
</dbReference>
<proteinExistence type="predicted"/>
<reference evidence="4 5" key="1">
    <citation type="submission" date="2018-04" db="EMBL/GenBank/DDBJ databases">
        <authorList>
            <person name="Zhang X."/>
            <person name="Yuan J."/>
            <person name="Li F."/>
            <person name="Xiang J."/>
        </authorList>
    </citation>
    <scope>NUCLEOTIDE SEQUENCE [LARGE SCALE GENOMIC DNA]</scope>
    <source>
        <tissue evidence="4">Muscle</tissue>
    </source>
</reference>
<dbReference type="AlphaFoldDB" id="A0A423SEH9"/>